<proteinExistence type="predicted"/>
<keyword evidence="2" id="KW-0614">Plasmid</keyword>
<sequence length="128" mass="14225">MNTDESKRRRRGPAPLDATDKRGHTVSVRLNDAELARLDSQRDAVQMQRGEYLRAAALHRLPPTIPEVNREAWAALARTAANLNQIAHRLNAGDALPLAEVRATLDAFRRDLIGVKHDAEDVEDESEG</sequence>
<reference evidence="2" key="2">
    <citation type="submission" date="2015-07" db="EMBL/GenBank/DDBJ databases">
        <title>Plasmids, circular viruses and viroids from rat gut.</title>
        <authorList>
            <person name="Jorgensen T.J."/>
            <person name="Hansen M.A."/>
            <person name="Xu Z."/>
            <person name="Tabak M.A."/>
            <person name="Sorensen S.J."/>
            <person name="Hansen L.H."/>
        </authorList>
    </citation>
    <scope>NUCLEOTIDE SEQUENCE</scope>
    <source>
        <plasmid evidence="2">pRGRH0378</plasmid>
    </source>
</reference>
<geneLocation type="plasmid" evidence="2">
    <name>pRGRH0378</name>
</geneLocation>
<reference evidence="2" key="1">
    <citation type="submission" date="2015-06" db="EMBL/GenBank/DDBJ databases">
        <authorList>
            <person name="Joergensen T."/>
        </authorList>
    </citation>
    <scope>NUCLEOTIDE SEQUENCE</scope>
    <source>
        <plasmid evidence="2">pRGRH0378</plasmid>
    </source>
</reference>
<evidence type="ECO:0000313" key="2">
    <source>
        <dbReference type="EMBL" id="CRY94843.1"/>
    </source>
</evidence>
<dbReference type="InterPro" id="IPR053842">
    <property type="entry name" value="NikA-like"/>
</dbReference>
<feature type="region of interest" description="Disordered" evidence="1">
    <location>
        <begin position="1"/>
        <end position="23"/>
    </location>
</feature>
<evidence type="ECO:0000256" key="1">
    <source>
        <dbReference type="SAM" id="MobiDB-lite"/>
    </source>
</evidence>
<name>A0A0H5PZ57_9ZZZZ</name>
<protein>
    <submittedName>
        <fullName evidence="2">Uncharacterized protein</fullName>
    </submittedName>
</protein>
<dbReference type="AlphaFoldDB" id="A0A0H5PZ57"/>
<dbReference type="Pfam" id="PF21983">
    <property type="entry name" value="NikA-like"/>
    <property type="match status" value="1"/>
</dbReference>
<organism evidence="2">
    <name type="scientific">uncultured prokaryote</name>
    <dbReference type="NCBI Taxonomy" id="198431"/>
    <lineage>
        <taxon>unclassified sequences</taxon>
        <taxon>environmental samples</taxon>
    </lineage>
</organism>
<accession>A0A0H5PZ57</accession>
<dbReference type="EMBL" id="LN853034">
    <property type="protein sequence ID" value="CRY94843.1"/>
    <property type="molecule type" value="Genomic_DNA"/>
</dbReference>